<gene>
    <name evidence="1" type="ORF">AMECASPLE_034316</name>
</gene>
<dbReference type="EMBL" id="JAHRIP010023641">
    <property type="protein sequence ID" value="MEQ2289552.1"/>
    <property type="molecule type" value="Genomic_DNA"/>
</dbReference>
<organism evidence="1 2">
    <name type="scientific">Ameca splendens</name>
    <dbReference type="NCBI Taxonomy" id="208324"/>
    <lineage>
        <taxon>Eukaryota</taxon>
        <taxon>Metazoa</taxon>
        <taxon>Chordata</taxon>
        <taxon>Craniata</taxon>
        <taxon>Vertebrata</taxon>
        <taxon>Euteleostomi</taxon>
        <taxon>Actinopterygii</taxon>
        <taxon>Neopterygii</taxon>
        <taxon>Teleostei</taxon>
        <taxon>Neoteleostei</taxon>
        <taxon>Acanthomorphata</taxon>
        <taxon>Ovalentaria</taxon>
        <taxon>Atherinomorphae</taxon>
        <taxon>Cyprinodontiformes</taxon>
        <taxon>Goodeidae</taxon>
        <taxon>Ameca</taxon>
    </lineage>
</organism>
<comment type="caution">
    <text evidence="1">The sequence shown here is derived from an EMBL/GenBank/DDBJ whole genome shotgun (WGS) entry which is preliminary data.</text>
</comment>
<sequence>MSLKSQQNHVPNGQNSSYLKQKWVTLPFLFHLPFLSNTGSFQSDSADSAAAIQVIDHHCVSCLFLMEITPFPEGIYLSLDKHPITFSNFFLLLIGASFLTQVEPSVKYEPGFNLEDGYKFVCCFNQVLFKQSFKHCTHPS</sequence>
<accession>A0ABV0Y749</accession>
<proteinExistence type="predicted"/>
<reference evidence="1 2" key="1">
    <citation type="submission" date="2021-06" db="EMBL/GenBank/DDBJ databases">
        <authorList>
            <person name="Palmer J.M."/>
        </authorList>
    </citation>
    <scope>NUCLEOTIDE SEQUENCE [LARGE SCALE GENOMIC DNA]</scope>
    <source>
        <strain evidence="1 2">AS_MEX2019</strain>
        <tissue evidence="1">Muscle</tissue>
    </source>
</reference>
<evidence type="ECO:0000313" key="2">
    <source>
        <dbReference type="Proteomes" id="UP001469553"/>
    </source>
</evidence>
<protein>
    <submittedName>
        <fullName evidence="1">Uncharacterized protein</fullName>
    </submittedName>
</protein>
<dbReference type="Proteomes" id="UP001469553">
    <property type="component" value="Unassembled WGS sequence"/>
</dbReference>
<evidence type="ECO:0000313" key="1">
    <source>
        <dbReference type="EMBL" id="MEQ2289552.1"/>
    </source>
</evidence>
<keyword evidence="2" id="KW-1185">Reference proteome</keyword>
<name>A0ABV0Y749_9TELE</name>